<dbReference type="InterPro" id="IPR003715">
    <property type="entry name" value="Poly_export_N"/>
</dbReference>
<proteinExistence type="predicted"/>
<dbReference type="AlphaFoldDB" id="K9P4A9"/>
<dbReference type="Gene3D" id="3.30.1950.10">
    <property type="entry name" value="wza like domain"/>
    <property type="match status" value="1"/>
</dbReference>
<evidence type="ECO:0000313" key="4">
    <source>
        <dbReference type="Proteomes" id="UP000010388"/>
    </source>
</evidence>
<dbReference type="HOGENOM" id="CLU_054170_0_0_3"/>
<sequence>MTDTPRRLLRAIGGIGLSALQCVLFVLPAQALPLSPGDRIRVTILDGEEFNGTYEVNLDGNIDIPYLSPLKVVGKEPDAVRGELRQLLVNGGYFQPSFLQLSVNVIQWAPVNVFVAGDVFFPGRVLINEKPADRPDEPAVTISGQYPPNRFLSVALKSSGGVKPTADVSAIKLIRGGKESLHDFSGLFTGEPVQDVALIANDQVIVTATEKVNPQIIRPSPITLAGVKVFLSNLTVPATGNAPSGISRDATSFTYGNRFSQAVVAANCAGGTRLTNAGRKAILVRTDESTGKTNFVERKVDSLLMNSANDADNPYLMPNDAVACYDSATTTVRDIIRSIAEIVTPAALLINGFSK</sequence>
<evidence type="ECO:0000259" key="2">
    <source>
        <dbReference type="Pfam" id="PF02563"/>
    </source>
</evidence>
<dbReference type="PATRIC" id="fig|292564.3.peg.326"/>
<dbReference type="GO" id="GO:0015159">
    <property type="term" value="F:polysaccharide transmembrane transporter activity"/>
    <property type="evidence" value="ECO:0007669"/>
    <property type="project" value="InterPro"/>
</dbReference>
<dbReference type="RefSeq" id="WP_015108017.1">
    <property type="nucleotide sequence ID" value="NC_019675.1"/>
</dbReference>
<reference evidence="4" key="1">
    <citation type="journal article" date="2013" name="Proc. Natl. Acad. Sci. U.S.A.">
        <title>Improving the coverage of the cyanobacterial phylum using diversity-driven genome sequencing.</title>
        <authorList>
            <person name="Shih P.M."/>
            <person name="Wu D."/>
            <person name="Latifi A."/>
            <person name="Axen S.D."/>
            <person name="Fewer D.P."/>
            <person name="Talla E."/>
            <person name="Calteau A."/>
            <person name="Cai F."/>
            <person name="Tandeau de Marsac N."/>
            <person name="Rippka R."/>
            <person name="Herdman M."/>
            <person name="Sivonen K."/>
            <person name="Coursin T."/>
            <person name="Laurent T."/>
            <person name="Goodwin L."/>
            <person name="Nolan M."/>
            <person name="Davenport K.W."/>
            <person name="Han C.S."/>
            <person name="Rubin E.M."/>
            <person name="Eisen J.A."/>
            <person name="Woyke T."/>
            <person name="Gugger M."/>
            <person name="Kerfeld C.A."/>
        </authorList>
    </citation>
    <scope>NUCLEOTIDE SEQUENCE [LARGE SCALE GENOMIC DNA]</scope>
    <source>
        <strain evidence="4">ATCC 27147 / PCC 6307</strain>
    </source>
</reference>
<dbReference type="Pfam" id="PF02563">
    <property type="entry name" value="Poly_export"/>
    <property type="match status" value="1"/>
</dbReference>
<evidence type="ECO:0000256" key="1">
    <source>
        <dbReference type="ARBA" id="ARBA00022729"/>
    </source>
</evidence>
<dbReference type="STRING" id="292564.Cyagr_0367"/>
<name>K9P4A9_CYAGP</name>
<organism evidence="3 4">
    <name type="scientific">Cyanobium gracile (strain ATCC 27147 / PCC 6307)</name>
    <dbReference type="NCBI Taxonomy" id="292564"/>
    <lineage>
        <taxon>Bacteria</taxon>
        <taxon>Bacillati</taxon>
        <taxon>Cyanobacteriota</taxon>
        <taxon>Cyanophyceae</taxon>
        <taxon>Synechococcales</taxon>
        <taxon>Prochlorococcaceae</taxon>
        <taxon>Cyanobium</taxon>
    </lineage>
</organism>
<dbReference type="Proteomes" id="UP000010388">
    <property type="component" value="Chromosome"/>
</dbReference>
<accession>K9P4A9</accession>
<gene>
    <name evidence="3" type="ordered locus">Cyagr_0367</name>
</gene>
<dbReference type="OrthoDB" id="494751at2"/>
<dbReference type="Gene3D" id="3.10.560.10">
    <property type="entry name" value="Outer membrane lipoprotein wza domain like"/>
    <property type="match status" value="1"/>
</dbReference>
<protein>
    <submittedName>
        <fullName evidence="3">Periplasmic protein involved in polysaccharide export</fullName>
    </submittedName>
</protein>
<evidence type="ECO:0000313" key="3">
    <source>
        <dbReference type="EMBL" id="AFY27561.1"/>
    </source>
</evidence>
<dbReference type="PANTHER" id="PTHR33619:SF3">
    <property type="entry name" value="POLYSACCHARIDE EXPORT PROTEIN GFCE-RELATED"/>
    <property type="match status" value="1"/>
</dbReference>
<keyword evidence="1" id="KW-0732">Signal</keyword>
<dbReference type="EMBL" id="CP003495">
    <property type="protein sequence ID" value="AFY27561.1"/>
    <property type="molecule type" value="Genomic_DNA"/>
</dbReference>
<dbReference type="PANTHER" id="PTHR33619">
    <property type="entry name" value="POLYSACCHARIDE EXPORT PROTEIN GFCE-RELATED"/>
    <property type="match status" value="1"/>
</dbReference>
<dbReference type="InterPro" id="IPR049712">
    <property type="entry name" value="Poly_export"/>
</dbReference>
<dbReference type="eggNOG" id="COG1596">
    <property type="taxonomic scope" value="Bacteria"/>
</dbReference>
<feature type="domain" description="Polysaccharide export protein N-terminal" evidence="2">
    <location>
        <begin position="31"/>
        <end position="96"/>
    </location>
</feature>
<dbReference type="KEGG" id="cgc:Cyagr_0367"/>